<evidence type="ECO:0000256" key="4">
    <source>
        <dbReference type="ARBA" id="ARBA00010973"/>
    </source>
</evidence>
<dbReference type="EC" id="3.5.1.41" evidence="20"/>
<evidence type="ECO:0000256" key="20">
    <source>
        <dbReference type="ARBA" id="ARBA00024056"/>
    </source>
</evidence>
<dbReference type="GO" id="GO:0006032">
    <property type="term" value="P:chitin catabolic process"/>
    <property type="evidence" value="ECO:0007669"/>
    <property type="project" value="UniProtKB-KW"/>
</dbReference>
<accession>A0AAF0IQD2</accession>
<evidence type="ECO:0000256" key="3">
    <source>
        <dbReference type="ARBA" id="ARBA00004609"/>
    </source>
</evidence>
<dbReference type="EMBL" id="CP119953">
    <property type="protein sequence ID" value="WFC95941.1"/>
    <property type="molecule type" value="Genomic_DNA"/>
</dbReference>
<evidence type="ECO:0000256" key="1">
    <source>
        <dbReference type="ARBA" id="ARBA00001941"/>
    </source>
</evidence>
<evidence type="ECO:0000256" key="22">
    <source>
        <dbReference type="SAM" id="MobiDB-lite"/>
    </source>
</evidence>
<dbReference type="GO" id="GO:0004099">
    <property type="term" value="F:chitin deacetylase activity"/>
    <property type="evidence" value="ECO:0007669"/>
    <property type="project" value="UniProtKB-EC"/>
</dbReference>
<evidence type="ECO:0000256" key="10">
    <source>
        <dbReference type="ARBA" id="ARBA00022729"/>
    </source>
</evidence>
<evidence type="ECO:0000256" key="7">
    <source>
        <dbReference type="ARBA" id="ARBA00022525"/>
    </source>
</evidence>
<evidence type="ECO:0000259" key="23">
    <source>
        <dbReference type="PROSITE" id="PS51677"/>
    </source>
</evidence>
<dbReference type="Proteomes" id="UP001216638">
    <property type="component" value="Chromosome 3"/>
</dbReference>
<keyword evidence="7" id="KW-0964">Secreted</keyword>
<keyword evidence="5" id="KW-1003">Cell membrane</keyword>
<keyword evidence="16" id="KW-0170">Cobalt</keyword>
<evidence type="ECO:0000256" key="11">
    <source>
        <dbReference type="ARBA" id="ARBA00022801"/>
    </source>
</evidence>
<dbReference type="GO" id="GO:0009272">
    <property type="term" value="P:fungal-type cell wall biogenesis"/>
    <property type="evidence" value="ECO:0007669"/>
    <property type="project" value="UniProtKB-ARBA"/>
</dbReference>
<evidence type="ECO:0000256" key="15">
    <source>
        <dbReference type="ARBA" id="ARBA00023277"/>
    </source>
</evidence>
<comment type="cofactor">
    <cofactor evidence="1">
        <name>Co(2+)</name>
        <dbReference type="ChEBI" id="CHEBI:48828"/>
    </cofactor>
</comment>
<dbReference type="Gene3D" id="3.20.20.370">
    <property type="entry name" value="Glycoside hydrolase/deacetylase"/>
    <property type="match status" value="1"/>
</dbReference>
<dbReference type="InterPro" id="IPR050248">
    <property type="entry name" value="Polysacc_deacetylase_ArnD"/>
</dbReference>
<gene>
    <name evidence="24" type="ORF">MBRA1_002597</name>
</gene>
<keyword evidence="14" id="KW-0325">Glycoprotein</keyword>
<evidence type="ECO:0000313" key="25">
    <source>
        <dbReference type="Proteomes" id="UP001216638"/>
    </source>
</evidence>
<protein>
    <recommendedName>
        <fullName evidence="20">chitin deacetylase</fullName>
        <ecNumber evidence="20">3.5.1.41</ecNumber>
    </recommendedName>
</protein>
<dbReference type="GO" id="GO:0071555">
    <property type="term" value="P:cell wall organization"/>
    <property type="evidence" value="ECO:0007669"/>
    <property type="project" value="UniProtKB-KW"/>
</dbReference>
<dbReference type="PANTHER" id="PTHR10587:SF98">
    <property type="entry name" value="CHITIN DEACETYLASE"/>
    <property type="match status" value="1"/>
</dbReference>
<dbReference type="GO" id="GO:0000272">
    <property type="term" value="P:polysaccharide catabolic process"/>
    <property type="evidence" value="ECO:0007669"/>
    <property type="project" value="UniProtKB-KW"/>
</dbReference>
<evidence type="ECO:0000256" key="12">
    <source>
        <dbReference type="ARBA" id="ARBA00023024"/>
    </source>
</evidence>
<dbReference type="GO" id="GO:0046872">
    <property type="term" value="F:metal ion binding"/>
    <property type="evidence" value="ECO:0007669"/>
    <property type="project" value="UniProtKB-KW"/>
</dbReference>
<dbReference type="Pfam" id="PF01522">
    <property type="entry name" value="Polysacc_deac_1"/>
    <property type="match status" value="1"/>
</dbReference>
<dbReference type="InterPro" id="IPR002509">
    <property type="entry name" value="NODB_dom"/>
</dbReference>
<reference evidence="24" key="1">
    <citation type="submission" date="2023-03" db="EMBL/GenBank/DDBJ databases">
        <title>Mating type loci evolution in Malassezia.</title>
        <authorList>
            <person name="Coelho M.A."/>
        </authorList>
    </citation>
    <scope>NUCLEOTIDE SEQUENCE</scope>
    <source>
        <strain evidence="24">CBS 14135</strain>
    </source>
</reference>
<keyword evidence="9" id="KW-0479">Metal-binding</keyword>
<evidence type="ECO:0000256" key="8">
    <source>
        <dbReference type="ARBA" id="ARBA00022622"/>
    </source>
</evidence>
<evidence type="ECO:0000256" key="13">
    <source>
        <dbReference type="ARBA" id="ARBA00023136"/>
    </source>
</evidence>
<dbReference type="PROSITE" id="PS51677">
    <property type="entry name" value="NODB"/>
    <property type="match status" value="1"/>
</dbReference>
<dbReference type="GO" id="GO:0098552">
    <property type="term" value="C:side of membrane"/>
    <property type="evidence" value="ECO:0007669"/>
    <property type="project" value="UniProtKB-KW"/>
</dbReference>
<keyword evidence="18" id="KW-0961">Cell wall biogenesis/degradation</keyword>
<feature type="region of interest" description="Disordered" evidence="22">
    <location>
        <begin position="325"/>
        <end position="398"/>
    </location>
</feature>
<evidence type="ECO:0000256" key="19">
    <source>
        <dbReference type="ARBA" id="ARBA00023326"/>
    </source>
</evidence>
<feature type="compositionally biased region" description="Low complexity" evidence="22">
    <location>
        <begin position="338"/>
        <end position="380"/>
    </location>
</feature>
<evidence type="ECO:0000256" key="16">
    <source>
        <dbReference type="ARBA" id="ARBA00023285"/>
    </source>
</evidence>
<comment type="catalytic activity">
    <reaction evidence="21">
        <text>[(1-&gt;4)-N-acetyl-beta-D-glucosaminyl](n) + n H2O = chitosan + n acetate</text>
        <dbReference type="Rhea" id="RHEA:10464"/>
        <dbReference type="Rhea" id="RHEA-COMP:9593"/>
        <dbReference type="Rhea" id="RHEA-COMP:9597"/>
        <dbReference type="ChEBI" id="CHEBI:15377"/>
        <dbReference type="ChEBI" id="CHEBI:17029"/>
        <dbReference type="ChEBI" id="CHEBI:30089"/>
        <dbReference type="ChEBI" id="CHEBI:57704"/>
        <dbReference type="EC" id="3.5.1.41"/>
    </reaction>
    <physiologicalReaction direction="left-to-right" evidence="21">
        <dbReference type="Rhea" id="RHEA:10465"/>
    </physiologicalReaction>
</comment>
<evidence type="ECO:0000256" key="9">
    <source>
        <dbReference type="ARBA" id="ARBA00022723"/>
    </source>
</evidence>
<dbReference type="SUPFAM" id="SSF88713">
    <property type="entry name" value="Glycoside hydrolase/deacetylase"/>
    <property type="match status" value="1"/>
</dbReference>
<dbReference type="GO" id="GO:0005886">
    <property type="term" value="C:plasma membrane"/>
    <property type="evidence" value="ECO:0007669"/>
    <property type="project" value="UniProtKB-SubCell"/>
</dbReference>
<dbReference type="InterPro" id="IPR011330">
    <property type="entry name" value="Glyco_hydro/deAcase_b/a-brl"/>
</dbReference>
<evidence type="ECO:0000256" key="17">
    <source>
        <dbReference type="ARBA" id="ARBA00023288"/>
    </source>
</evidence>
<name>A0AAF0IQD2_9BASI</name>
<comment type="similarity">
    <text evidence="4">Belongs to the polysaccharide deacetylase family.</text>
</comment>
<evidence type="ECO:0000256" key="18">
    <source>
        <dbReference type="ARBA" id="ARBA00023316"/>
    </source>
</evidence>
<keyword evidence="17" id="KW-0449">Lipoprotein</keyword>
<evidence type="ECO:0000256" key="2">
    <source>
        <dbReference type="ARBA" id="ARBA00004191"/>
    </source>
</evidence>
<dbReference type="FunFam" id="3.20.20.370:FF:000004">
    <property type="entry name" value="Related to Chitin deacetylase"/>
    <property type="match status" value="1"/>
</dbReference>
<evidence type="ECO:0000256" key="21">
    <source>
        <dbReference type="ARBA" id="ARBA00048494"/>
    </source>
</evidence>
<organism evidence="24 25">
    <name type="scientific">Malassezia brasiliensis</name>
    <dbReference type="NCBI Taxonomy" id="1821822"/>
    <lineage>
        <taxon>Eukaryota</taxon>
        <taxon>Fungi</taxon>
        <taxon>Dikarya</taxon>
        <taxon>Basidiomycota</taxon>
        <taxon>Ustilaginomycotina</taxon>
        <taxon>Malasseziomycetes</taxon>
        <taxon>Malasseziales</taxon>
        <taxon>Malasseziaceae</taxon>
        <taxon>Malassezia</taxon>
    </lineage>
</organism>
<feature type="compositionally biased region" description="Polar residues" evidence="22">
    <location>
        <begin position="381"/>
        <end position="398"/>
    </location>
</feature>
<keyword evidence="12" id="KW-0146">Chitin degradation</keyword>
<evidence type="ECO:0000313" key="24">
    <source>
        <dbReference type="EMBL" id="WFC95941.1"/>
    </source>
</evidence>
<keyword evidence="13" id="KW-0472">Membrane</keyword>
<feature type="domain" description="NodB homology" evidence="23">
    <location>
        <begin position="87"/>
        <end position="277"/>
    </location>
</feature>
<comment type="subcellular location">
    <subcellularLocation>
        <location evidence="3">Cell membrane</location>
        <topology evidence="3">Lipid-anchor</topology>
        <topology evidence="3">GPI-anchor</topology>
    </subcellularLocation>
    <subcellularLocation>
        <location evidence="2">Secreted</location>
        <location evidence="2">Cell wall</location>
    </subcellularLocation>
</comment>
<keyword evidence="15" id="KW-0119">Carbohydrate metabolism</keyword>
<keyword evidence="6" id="KW-0134">Cell wall</keyword>
<evidence type="ECO:0000256" key="14">
    <source>
        <dbReference type="ARBA" id="ARBA00023180"/>
    </source>
</evidence>
<dbReference type="AlphaFoldDB" id="A0AAF0IQD2"/>
<proteinExistence type="inferred from homology"/>
<sequence>MIQDNEFPRPNKIAHILDNDQEARALYNEIKDNIPDIAVRKGTEDHSGFGDNDYPESDPDCWWSMSGCHKPKHPNVVRDLTECKEQDTWGLTFDDGPYCAHNKLYDFLKKENVRATMFYIGSYVLNNPYQAQRALVDGHDVCHHSWSHKLMTTLTNEQVFAELYYSGKVIKKVMGVTPLCWRPPQGDVDDRVRYIATALGMRTILWKEDTDDWNIQPSGSQPTQAIDQNYRKIISKAGSESPVVLSHEISMHTINEFIKMFPEIKKAYKNVAPVSVCTGVQKPYLENVTYPSFSDYAAGQFNYQSLPSGTDIKVDANAQYKPVAFDQQDGGFGPSKKSSASSSAGASSSSGDTGSSSSAGASSSDAVSSSSSSASASGSSERQANQDNEASQKSENNGALSQRALSAWALGLVVGSALWLA</sequence>
<keyword evidence="11" id="KW-0378">Hydrolase</keyword>
<keyword evidence="25" id="KW-1185">Reference proteome</keyword>
<evidence type="ECO:0000256" key="5">
    <source>
        <dbReference type="ARBA" id="ARBA00022475"/>
    </source>
</evidence>
<keyword evidence="8" id="KW-0336">GPI-anchor</keyword>
<evidence type="ECO:0000256" key="6">
    <source>
        <dbReference type="ARBA" id="ARBA00022512"/>
    </source>
</evidence>
<keyword evidence="10" id="KW-0732">Signal</keyword>
<dbReference type="PANTHER" id="PTHR10587">
    <property type="entry name" value="GLYCOSYL TRANSFERASE-RELATED"/>
    <property type="match status" value="1"/>
</dbReference>
<keyword evidence="19" id="KW-0624">Polysaccharide degradation</keyword>